<evidence type="ECO:0000256" key="1">
    <source>
        <dbReference type="ARBA" id="ARBA00004613"/>
    </source>
</evidence>
<evidence type="ECO:0000259" key="4">
    <source>
        <dbReference type="Pfam" id="PF00021"/>
    </source>
</evidence>
<dbReference type="AlphaFoldDB" id="A0A803KEV0"/>
<dbReference type="PANTHER" id="PTHR20914">
    <property type="entry name" value="LY6/PLAUR DOMAIN-CONTAINING PROTEIN 8"/>
    <property type="match status" value="1"/>
</dbReference>
<dbReference type="GO" id="GO:0005576">
    <property type="term" value="C:extracellular region"/>
    <property type="evidence" value="ECO:0007669"/>
    <property type="project" value="UniProtKB-SubCell"/>
</dbReference>
<dbReference type="GeneTree" id="ENSGT00940000163304"/>
<dbReference type="SUPFAM" id="SSF57302">
    <property type="entry name" value="Snake toxin-like"/>
    <property type="match status" value="2"/>
</dbReference>
<dbReference type="CDD" id="cd00117">
    <property type="entry name" value="TFP"/>
    <property type="match status" value="1"/>
</dbReference>
<dbReference type="Ensembl" id="ENSXETT00000114446">
    <property type="protein sequence ID" value="ENSXETP00000118940"/>
    <property type="gene ID" value="ENSXETG00000047650"/>
</dbReference>
<keyword evidence="3" id="KW-0732">Signal</keyword>
<evidence type="ECO:0000256" key="2">
    <source>
        <dbReference type="ARBA" id="ARBA00022525"/>
    </source>
</evidence>
<feature type="signal peptide" evidence="3">
    <location>
        <begin position="1"/>
        <end position="20"/>
    </location>
</feature>
<dbReference type="InterPro" id="IPR045860">
    <property type="entry name" value="Snake_toxin-like_sf"/>
</dbReference>
<dbReference type="Pfam" id="PF00021">
    <property type="entry name" value="UPAR_LY6"/>
    <property type="match status" value="1"/>
</dbReference>
<evidence type="ECO:0000256" key="3">
    <source>
        <dbReference type="SAM" id="SignalP"/>
    </source>
</evidence>
<dbReference type="PANTHER" id="PTHR20914:SF37">
    <property type="entry name" value="PHOSPHOLIPASE A2 INHIBITOR AND LY6_PLAUR DOMAIN-CONTAINING PROTEIN-LIKE"/>
    <property type="match status" value="1"/>
</dbReference>
<reference evidence="5" key="2">
    <citation type="submission" date="2021-03" db="UniProtKB">
        <authorList>
            <consortium name="Ensembl"/>
        </authorList>
    </citation>
    <scope>IDENTIFICATION</scope>
</reference>
<dbReference type="InterPro" id="IPR016054">
    <property type="entry name" value="LY6_UPA_recep-like"/>
</dbReference>
<accession>A0A803KEV0</accession>
<sequence length="223" mass="24195">MPCSLQYLCVLSLFVVSGNCLSCMQCTSYSDTPCNGTSKSCSSTSDVCGTTRIQTFGQSWDSFYYIRACVPPTECDRNGTTAGLYVNTSISTTCCYSDDCTASTPTMPAENNTENGLICQTYLEKDLEPCEVKTTTNCTGDQNLCIRYYSSLTLGSAESTVLFGGCASETLCNSTRDYISTPGFSLLIIKSCNSNANTLYQSAIFVSLFFLLHSIFPYSDAQL</sequence>
<feature type="domain" description="UPAR/Ly6" evidence="4">
    <location>
        <begin position="21"/>
        <end position="101"/>
    </location>
</feature>
<keyword evidence="2" id="KW-0964">Secreted</keyword>
<protein>
    <recommendedName>
        <fullName evidence="4">UPAR/Ly6 domain-containing protein</fullName>
    </recommendedName>
</protein>
<name>A0A803KEV0_XENTR</name>
<comment type="subcellular location">
    <subcellularLocation>
        <location evidence="1">Secreted</location>
    </subcellularLocation>
</comment>
<proteinExistence type="predicted"/>
<dbReference type="InterPro" id="IPR050918">
    <property type="entry name" value="CNF-like_PLA2_Inhibitor"/>
</dbReference>
<dbReference type="Gene3D" id="2.10.60.10">
    <property type="entry name" value="CD59"/>
    <property type="match status" value="2"/>
</dbReference>
<feature type="chain" id="PRO_5030772538" description="UPAR/Ly6 domain-containing protein" evidence="3">
    <location>
        <begin position="21"/>
        <end position="223"/>
    </location>
</feature>
<evidence type="ECO:0000313" key="5">
    <source>
        <dbReference type="Ensembl" id="ENSXETP00000118940"/>
    </source>
</evidence>
<dbReference type="InParanoid" id="A0A803KEV0"/>
<dbReference type="FunCoup" id="A0A803KEV0">
    <property type="interactions" value="1"/>
</dbReference>
<organism evidence="5">
    <name type="scientific">Xenopus tropicalis</name>
    <name type="common">Western clawed frog</name>
    <name type="synonym">Silurana tropicalis</name>
    <dbReference type="NCBI Taxonomy" id="8364"/>
    <lineage>
        <taxon>Eukaryota</taxon>
        <taxon>Metazoa</taxon>
        <taxon>Chordata</taxon>
        <taxon>Craniata</taxon>
        <taxon>Vertebrata</taxon>
        <taxon>Euteleostomi</taxon>
        <taxon>Amphibia</taxon>
        <taxon>Batrachia</taxon>
        <taxon>Anura</taxon>
        <taxon>Pipoidea</taxon>
        <taxon>Pipidae</taxon>
        <taxon>Xenopodinae</taxon>
        <taxon>Xenopus</taxon>
        <taxon>Silurana</taxon>
    </lineage>
</organism>
<reference evidence="5" key="1">
    <citation type="journal article" date="2010" name="Science">
        <title>The genome of the Western clawed frog Xenopus tropicalis.</title>
        <authorList>
            <person name="Hellsten U."/>
            <person name="Harland R.M."/>
            <person name="Gilchrist M.J."/>
            <person name="Hendrix D."/>
            <person name="Jurka J."/>
            <person name="Kapitonov V."/>
            <person name="Ovcharenko I."/>
            <person name="Putnam N.H."/>
            <person name="Shu S."/>
            <person name="Taher L."/>
            <person name="Blitz I.L."/>
            <person name="Blumberg B."/>
            <person name="Dichmann D.S."/>
            <person name="Dubchak I."/>
            <person name="Amaya E."/>
            <person name="Detter J.C."/>
            <person name="Fletcher R."/>
            <person name="Gerhard D.S."/>
            <person name="Goodstein D."/>
            <person name="Graves T."/>
            <person name="Grigoriev I.V."/>
            <person name="Grimwood J."/>
            <person name="Kawashima T."/>
            <person name="Lindquist E."/>
            <person name="Lucas S.M."/>
            <person name="Mead P.E."/>
            <person name="Mitros T."/>
            <person name="Ogino H."/>
            <person name="Ohta Y."/>
            <person name="Poliakov A.V."/>
            <person name="Pollet N."/>
            <person name="Robert J."/>
            <person name="Salamov A."/>
            <person name="Sater A.K."/>
            <person name="Schmutz J."/>
            <person name="Terry A."/>
            <person name="Vize P.D."/>
            <person name="Warren W.C."/>
            <person name="Wells D."/>
            <person name="Wills A."/>
            <person name="Wilson R.K."/>
            <person name="Zimmerman L.B."/>
            <person name="Zorn A.M."/>
            <person name="Grainger R."/>
            <person name="Grammer T."/>
            <person name="Khokha M.K."/>
            <person name="Richardson P.M."/>
            <person name="Rokhsar D.S."/>
        </authorList>
    </citation>
    <scope>NUCLEOTIDE SEQUENCE [LARGE SCALE GENOMIC DNA]</scope>
    <source>
        <strain evidence="5">Nigerian</strain>
    </source>
</reference>